<evidence type="ECO:0000313" key="2">
    <source>
        <dbReference type="EMBL" id="KAK0479310.1"/>
    </source>
</evidence>
<dbReference type="Proteomes" id="UP001175227">
    <property type="component" value="Unassembled WGS sequence"/>
</dbReference>
<reference evidence="2" key="1">
    <citation type="submission" date="2023-06" db="EMBL/GenBank/DDBJ databases">
        <authorList>
            <consortium name="Lawrence Berkeley National Laboratory"/>
            <person name="Ahrendt S."/>
            <person name="Sahu N."/>
            <person name="Indic B."/>
            <person name="Wong-Bajracharya J."/>
            <person name="Merenyi Z."/>
            <person name="Ke H.-M."/>
            <person name="Monk M."/>
            <person name="Kocsube S."/>
            <person name="Drula E."/>
            <person name="Lipzen A."/>
            <person name="Balint B."/>
            <person name="Henrissat B."/>
            <person name="Andreopoulos B."/>
            <person name="Martin F.M."/>
            <person name="Harder C.B."/>
            <person name="Rigling D."/>
            <person name="Ford K.L."/>
            <person name="Foster G.D."/>
            <person name="Pangilinan J."/>
            <person name="Papanicolaou A."/>
            <person name="Barry K."/>
            <person name="LaButti K."/>
            <person name="Viragh M."/>
            <person name="Koriabine M."/>
            <person name="Yan M."/>
            <person name="Riley R."/>
            <person name="Champramary S."/>
            <person name="Plett K.L."/>
            <person name="Tsai I.J."/>
            <person name="Slot J."/>
            <person name="Sipos G."/>
            <person name="Plett J."/>
            <person name="Nagy L.G."/>
            <person name="Grigoriev I.V."/>
        </authorList>
    </citation>
    <scope>NUCLEOTIDE SEQUENCE</scope>
    <source>
        <strain evidence="2">ICMP 16352</strain>
    </source>
</reference>
<sequence length="172" mass="19279">MSTRASMSVLGLGASIEAPGIRPPFLAPTLVEFSRTLIHLEPDTKTNVSWQVIVYLHMFVVLSGELAWTLRNRAQSHVAVNFKCIFKYARSSEEVRKPQDHIPPSGKPWHKYKSSEANPTLASRTRVKLSRAETFQSQSHGHFDTFKNVEVETYGGSKTMVKEDPAPSILQV</sequence>
<name>A0AA39UHP5_9AGAR</name>
<dbReference type="AlphaFoldDB" id="A0AA39UHP5"/>
<gene>
    <name evidence="2" type="ORF">IW261DRAFT_1593833</name>
</gene>
<protein>
    <submittedName>
        <fullName evidence="2">Uncharacterized protein</fullName>
    </submittedName>
</protein>
<evidence type="ECO:0000256" key="1">
    <source>
        <dbReference type="SAM" id="MobiDB-lite"/>
    </source>
</evidence>
<comment type="caution">
    <text evidence="2">The sequence shown here is derived from an EMBL/GenBank/DDBJ whole genome shotgun (WGS) entry which is preliminary data.</text>
</comment>
<proteinExistence type="predicted"/>
<accession>A0AA39UHP5</accession>
<dbReference type="EMBL" id="JAUEPR010000012">
    <property type="protein sequence ID" value="KAK0479310.1"/>
    <property type="molecule type" value="Genomic_DNA"/>
</dbReference>
<feature type="region of interest" description="Disordered" evidence="1">
    <location>
        <begin position="96"/>
        <end position="123"/>
    </location>
</feature>
<keyword evidence="3" id="KW-1185">Reference proteome</keyword>
<evidence type="ECO:0000313" key="3">
    <source>
        <dbReference type="Proteomes" id="UP001175227"/>
    </source>
</evidence>
<organism evidence="2 3">
    <name type="scientific">Armillaria novae-zelandiae</name>
    <dbReference type="NCBI Taxonomy" id="153914"/>
    <lineage>
        <taxon>Eukaryota</taxon>
        <taxon>Fungi</taxon>
        <taxon>Dikarya</taxon>
        <taxon>Basidiomycota</taxon>
        <taxon>Agaricomycotina</taxon>
        <taxon>Agaricomycetes</taxon>
        <taxon>Agaricomycetidae</taxon>
        <taxon>Agaricales</taxon>
        <taxon>Marasmiineae</taxon>
        <taxon>Physalacriaceae</taxon>
        <taxon>Armillaria</taxon>
    </lineage>
</organism>